<sequence length="705" mass="77339">MKRLLGRARLVTLTGPGGVGKTRLALKAAHAVRRAFEDGAFFVDLSDVRAPEMLDRALVTCLRLVDQTARPACEVLHAHLADKRVLLVLDGVEHLVEECEALLGPLLKAAAGLSVLVTSRQVLEADGEHVVVVPPMSAGDAVSLFADRAGDASLGRGQTELVRQLCLRLDLLPLAIELAAVRLRVMCLEEVVIQLLPLDLGNRNTTLRTVIGWSHELCTPHERLLWARLSVFCGSFALEAAEAVCSDSCLPAVEIADVVGGLVDKSILSAEETAGGLRFRMLDSIKDYGAEWLARLDSQSERLERRHKDFYLAQARTSAAAWFGPDQQRIFVRTRAQLDNLRGAFERCEVDEALELASTLWFYWVGCGQLGEGWTWLGRALARGGSTGPRARALWVAGYVAVLIGEFSRAREMLEECRALEDPATKAYAVHRLGCLALVSDDHDRAVELFNEAVEHYAANRTLECNVLMACVELALVMAFQQQVEACHELCDQVRESCESVGELWVRSYVDYVEAYTAWLTGDGDLALTLSLRSLQVSHHFHDLFCTVLVIEFVALLRAESGDVERAAVLQGAAARIWESVGPRLLDSSYFNAAHVACAELSRKALGRHAYAGAHTRGTRLDLDAAVAVAMGAAETRQELPLTPREWEVAELVSLGLSNREAAGRLTISKRTVDTHVEHILAKLGFSTRAQIATWVTEQQDESAR</sequence>
<dbReference type="SMART" id="SM00421">
    <property type="entry name" value="HTH_LUXR"/>
    <property type="match status" value="1"/>
</dbReference>
<dbReference type="PROSITE" id="PS50043">
    <property type="entry name" value="HTH_LUXR_2"/>
    <property type="match status" value="1"/>
</dbReference>
<dbReference type="Pfam" id="PF00196">
    <property type="entry name" value="GerE"/>
    <property type="match status" value="1"/>
</dbReference>
<evidence type="ECO:0000259" key="1">
    <source>
        <dbReference type="PROSITE" id="PS50043"/>
    </source>
</evidence>
<dbReference type="SUPFAM" id="SSF52540">
    <property type="entry name" value="P-loop containing nucleoside triphosphate hydrolases"/>
    <property type="match status" value="1"/>
</dbReference>
<dbReference type="InterPro" id="IPR002182">
    <property type="entry name" value="NB-ARC"/>
</dbReference>
<dbReference type="GO" id="GO:0006355">
    <property type="term" value="P:regulation of DNA-templated transcription"/>
    <property type="evidence" value="ECO:0007669"/>
    <property type="project" value="InterPro"/>
</dbReference>
<gene>
    <name evidence="2" type="ORF">HNR30_008512</name>
</gene>
<keyword evidence="2" id="KW-0723">Serine/threonine-protein kinase</keyword>
<dbReference type="Pfam" id="PF00931">
    <property type="entry name" value="NB-ARC"/>
    <property type="match status" value="1"/>
</dbReference>
<dbReference type="SUPFAM" id="SSF48452">
    <property type="entry name" value="TPR-like"/>
    <property type="match status" value="1"/>
</dbReference>
<dbReference type="Gene3D" id="1.10.10.10">
    <property type="entry name" value="Winged helix-like DNA-binding domain superfamily/Winged helix DNA-binding domain"/>
    <property type="match status" value="1"/>
</dbReference>
<keyword evidence="3" id="KW-1185">Reference proteome</keyword>
<dbReference type="PANTHER" id="PTHR47691:SF3">
    <property type="entry name" value="HTH-TYPE TRANSCRIPTIONAL REGULATOR RV0890C-RELATED"/>
    <property type="match status" value="1"/>
</dbReference>
<dbReference type="GO" id="GO:0004674">
    <property type="term" value="F:protein serine/threonine kinase activity"/>
    <property type="evidence" value="ECO:0007669"/>
    <property type="project" value="UniProtKB-KW"/>
</dbReference>
<dbReference type="Proteomes" id="UP000530928">
    <property type="component" value="Unassembled WGS sequence"/>
</dbReference>
<keyword evidence="2" id="KW-0418">Kinase</keyword>
<name>A0A7W0HVS8_9ACTN</name>
<dbReference type="GO" id="GO:0003677">
    <property type="term" value="F:DNA binding"/>
    <property type="evidence" value="ECO:0007669"/>
    <property type="project" value="InterPro"/>
</dbReference>
<dbReference type="Gene3D" id="1.25.40.10">
    <property type="entry name" value="Tetratricopeptide repeat domain"/>
    <property type="match status" value="1"/>
</dbReference>
<dbReference type="PRINTS" id="PR00364">
    <property type="entry name" value="DISEASERSIST"/>
</dbReference>
<dbReference type="InterPro" id="IPR016032">
    <property type="entry name" value="Sig_transdc_resp-reg_C-effctor"/>
</dbReference>
<dbReference type="SUPFAM" id="SSF46894">
    <property type="entry name" value="C-terminal effector domain of the bipartite response regulators"/>
    <property type="match status" value="1"/>
</dbReference>
<dbReference type="InterPro" id="IPR036388">
    <property type="entry name" value="WH-like_DNA-bd_sf"/>
</dbReference>
<dbReference type="GO" id="GO:0043531">
    <property type="term" value="F:ADP binding"/>
    <property type="evidence" value="ECO:0007669"/>
    <property type="project" value="InterPro"/>
</dbReference>
<dbReference type="AlphaFoldDB" id="A0A7W0HVS8"/>
<dbReference type="InterPro" id="IPR011990">
    <property type="entry name" value="TPR-like_helical_dom_sf"/>
</dbReference>
<organism evidence="2 3">
    <name type="scientific">Nonomuraea soli</name>
    <dbReference type="NCBI Taxonomy" id="1032476"/>
    <lineage>
        <taxon>Bacteria</taxon>
        <taxon>Bacillati</taxon>
        <taxon>Actinomycetota</taxon>
        <taxon>Actinomycetes</taxon>
        <taxon>Streptosporangiales</taxon>
        <taxon>Streptosporangiaceae</taxon>
        <taxon>Nonomuraea</taxon>
    </lineage>
</organism>
<dbReference type="InterPro" id="IPR000792">
    <property type="entry name" value="Tscrpt_reg_LuxR_C"/>
</dbReference>
<dbReference type="RefSeq" id="WP_181615829.1">
    <property type="nucleotide sequence ID" value="NZ_BAABAM010000010.1"/>
</dbReference>
<reference evidence="2 3" key="1">
    <citation type="submission" date="2020-07" db="EMBL/GenBank/DDBJ databases">
        <title>Genomic Encyclopedia of Type Strains, Phase IV (KMG-IV): sequencing the most valuable type-strain genomes for metagenomic binning, comparative biology and taxonomic classification.</title>
        <authorList>
            <person name="Goeker M."/>
        </authorList>
    </citation>
    <scope>NUCLEOTIDE SEQUENCE [LARGE SCALE GENOMIC DNA]</scope>
    <source>
        <strain evidence="2 3">DSM 45533</strain>
    </source>
</reference>
<dbReference type="CDD" id="cd06170">
    <property type="entry name" value="LuxR_C_like"/>
    <property type="match status" value="1"/>
</dbReference>
<proteinExistence type="predicted"/>
<dbReference type="PRINTS" id="PR00038">
    <property type="entry name" value="HTHLUXR"/>
</dbReference>
<keyword evidence="2" id="KW-0808">Transferase</keyword>
<evidence type="ECO:0000313" key="2">
    <source>
        <dbReference type="EMBL" id="MBA2897116.1"/>
    </source>
</evidence>
<protein>
    <submittedName>
        <fullName evidence="2">Non-specific serine/threonine protein kinase</fullName>
        <ecNumber evidence="2">2.7.11.1</ecNumber>
    </submittedName>
</protein>
<dbReference type="PANTHER" id="PTHR47691">
    <property type="entry name" value="REGULATOR-RELATED"/>
    <property type="match status" value="1"/>
</dbReference>
<dbReference type="Gene3D" id="3.40.50.300">
    <property type="entry name" value="P-loop containing nucleotide triphosphate hydrolases"/>
    <property type="match status" value="1"/>
</dbReference>
<feature type="domain" description="HTH luxR-type" evidence="1">
    <location>
        <begin position="635"/>
        <end position="700"/>
    </location>
</feature>
<dbReference type="EC" id="2.7.11.1" evidence="2"/>
<comment type="caution">
    <text evidence="2">The sequence shown here is derived from an EMBL/GenBank/DDBJ whole genome shotgun (WGS) entry which is preliminary data.</text>
</comment>
<accession>A0A7W0HVS8</accession>
<dbReference type="EMBL" id="JACDUR010000010">
    <property type="protein sequence ID" value="MBA2897116.1"/>
    <property type="molecule type" value="Genomic_DNA"/>
</dbReference>
<evidence type="ECO:0000313" key="3">
    <source>
        <dbReference type="Proteomes" id="UP000530928"/>
    </source>
</evidence>
<dbReference type="InterPro" id="IPR027417">
    <property type="entry name" value="P-loop_NTPase"/>
</dbReference>